<reference evidence="1 2" key="1">
    <citation type="journal article" date="2017" name="Chemistry">
        <title>Isolation, Biosynthesis and Chemical Modifications of Rubterolones A-F: Rare Tropolone Alkaloids from Actinomadura sp. 5-2.</title>
        <authorList>
            <person name="Guo H."/>
            <person name="Benndorf R."/>
            <person name="Leichnitz D."/>
            <person name="Klassen J.L."/>
            <person name="Vollmers J."/>
            <person name="Gorls H."/>
            <person name="Steinacker M."/>
            <person name="Weigel C."/>
            <person name="Dahse H.M."/>
            <person name="Kaster A.K."/>
            <person name="de Beer Z.W."/>
            <person name="Poulsen M."/>
            <person name="Beemelmanns C."/>
        </authorList>
    </citation>
    <scope>NUCLEOTIDE SEQUENCE [LARGE SCALE GENOMIC DNA]</scope>
    <source>
        <strain evidence="1 2">5-2</strain>
    </source>
</reference>
<accession>A0A2P4URJ3</accession>
<keyword evidence="2" id="KW-1185">Reference proteome</keyword>
<dbReference type="Proteomes" id="UP000242367">
    <property type="component" value="Unassembled WGS sequence"/>
</dbReference>
<proteinExistence type="predicted"/>
<sequence>MAPIRDGYLARWLGRDFEAAPGADGEIRLYAPEPTDGFEELRPGRYRRTVPAFEVEALRYVRTTCRWRGEPFVIVGEHEGWLRVEYTGGRAPVAERLGLDRVDQGVWQSWAPRDEVEDVREEAV</sequence>
<dbReference type="RefSeq" id="WP_103562451.1">
    <property type="nucleotide sequence ID" value="NZ_MTBP01000001.1"/>
</dbReference>
<dbReference type="AlphaFoldDB" id="A0A2P4URJ3"/>
<comment type="caution">
    <text evidence="1">The sequence shown here is derived from an EMBL/GenBank/DDBJ whole genome shotgun (WGS) entry which is preliminary data.</text>
</comment>
<organism evidence="1 2">
    <name type="scientific">Actinomadura rubteroloni</name>
    <dbReference type="NCBI Taxonomy" id="1926885"/>
    <lineage>
        <taxon>Bacteria</taxon>
        <taxon>Bacillati</taxon>
        <taxon>Actinomycetota</taxon>
        <taxon>Actinomycetes</taxon>
        <taxon>Streptosporangiales</taxon>
        <taxon>Thermomonosporaceae</taxon>
        <taxon>Actinomadura</taxon>
    </lineage>
</organism>
<evidence type="ECO:0000313" key="1">
    <source>
        <dbReference type="EMBL" id="POM27665.1"/>
    </source>
</evidence>
<gene>
    <name evidence="1" type="ORF">BTM25_20830</name>
</gene>
<name>A0A2P4URJ3_9ACTN</name>
<protein>
    <submittedName>
        <fullName evidence="1">Uncharacterized protein</fullName>
    </submittedName>
</protein>
<evidence type="ECO:0000313" key="2">
    <source>
        <dbReference type="Proteomes" id="UP000242367"/>
    </source>
</evidence>
<dbReference type="EMBL" id="MTBP01000001">
    <property type="protein sequence ID" value="POM27665.1"/>
    <property type="molecule type" value="Genomic_DNA"/>
</dbReference>